<evidence type="ECO:0000313" key="2">
    <source>
        <dbReference type="Proteomes" id="UP000886998"/>
    </source>
</evidence>
<accession>A0A8X7BZV3</accession>
<dbReference type="AlphaFoldDB" id="A0A8X7BZV3"/>
<sequence>MTYLHPSNTATFQKLWHISEKDNIIARLAIIQMPRLLLCTRRGPTCSQIIAVYKLRRDGLRDTMAFFGEITQCDDLSATLMIPHHLFN</sequence>
<evidence type="ECO:0000313" key="1">
    <source>
        <dbReference type="EMBL" id="GFY47854.1"/>
    </source>
</evidence>
<keyword evidence="2" id="KW-1185">Reference proteome</keyword>
<name>A0A8X7BZV3_9ARAC</name>
<dbReference type="EMBL" id="BMAV01006147">
    <property type="protein sequence ID" value="GFY47854.1"/>
    <property type="molecule type" value="Genomic_DNA"/>
</dbReference>
<reference evidence="1" key="1">
    <citation type="submission" date="2020-08" db="EMBL/GenBank/DDBJ databases">
        <title>Multicomponent nature underlies the extraordinary mechanical properties of spider dragline silk.</title>
        <authorList>
            <person name="Kono N."/>
            <person name="Nakamura H."/>
            <person name="Mori M."/>
            <person name="Yoshida Y."/>
            <person name="Ohtoshi R."/>
            <person name="Malay A.D."/>
            <person name="Moran D.A.P."/>
            <person name="Tomita M."/>
            <person name="Numata K."/>
            <person name="Arakawa K."/>
        </authorList>
    </citation>
    <scope>NUCLEOTIDE SEQUENCE</scope>
</reference>
<gene>
    <name evidence="1" type="ORF">TNIN_314141</name>
</gene>
<dbReference type="Proteomes" id="UP000886998">
    <property type="component" value="Unassembled WGS sequence"/>
</dbReference>
<comment type="caution">
    <text evidence="1">The sequence shown here is derived from an EMBL/GenBank/DDBJ whole genome shotgun (WGS) entry which is preliminary data.</text>
</comment>
<protein>
    <submittedName>
        <fullName evidence="1">Uncharacterized protein</fullName>
    </submittedName>
</protein>
<organism evidence="1 2">
    <name type="scientific">Trichonephila inaurata madagascariensis</name>
    <dbReference type="NCBI Taxonomy" id="2747483"/>
    <lineage>
        <taxon>Eukaryota</taxon>
        <taxon>Metazoa</taxon>
        <taxon>Ecdysozoa</taxon>
        <taxon>Arthropoda</taxon>
        <taxon>Chelicerata</taxon>
        <taxon>Arachnida</taxon>
        <taxon>Araneae</taxon>
        <taxon>Araneomorphae</taxon>
        <taxon>Entelegynae</taxon>
        <taxon>Araneoidea</taxon>
        <taxon>Nephilidae</taxon>
        <taxon>Trichonephila</taxon>
        <taxon>Trichonephila inaurata</taxon>
    </lineage>
</organism>
<proteinExistence type="predicted"/>